<gene>
    <name evidence="6" type="ORF">GCM10010994_26790</name>
</gene>
<feature type="transmembrane region" description="Helical" evidence="4">
    <location>
        <begin position="341"/>
        <end position="364"/>
    </location>
</feature>
<dbReference type="PROSITE" id="PS50850">
    <property type="entry name" value="MFS"/>
    <property type="match status" value="1"/>
</dbReference>
<feature type="transmembrane region" description="Helical" evidence="4">
    <location>
        <begin position="161"/>
        <end position="185"/>
    </location>
</feature>
<dbReference type="EMBL" id="BMGG01000004">
    <property type="protein sequence ID" value="GGC66858.1"/>
    <property type="molecule type" value="Genomic_DNA"/>
</dbReference>
<dbReference type="SUPFAM" id="SSF103473">
    <property type="entry name" value="MFS general substrate transporter"/>
    <property type="match status" value="1"/>
</dbReference>
<accession>A0A916UC59</accession>
<evidence type="ECO:0000256" key="1">
    <source>
        <dbReference type="ARBA" id="ARBA00022692"/>
    </source>
</evidence>
<reference evidence="6" key="1">
    <citation type="journal article" date="2014" name="Int. J. Syst. Evol. Microbiol.">
        <title>Complete genome sequence of Corynebacterium casei LMG S-19264T (=DSM 44701T), isolated from a smear-ripened cheese.</title>
        <authorList>
            <consortium name="US DOE Joint Genome Institute (JGI-PGF)"/>
            <person name="Walter F."/>
            <person name="Albersmeier A."/>
            <person name="Kalinowski J."/>
            <person name="Ruckert C."/>
        </authorList>
    </citation>
    <scope>NUCLEOTIDE SEQUENCE</scope>
    <source>
        <strain evidence="6">CGMCC 1.12919</strain>
    </source>
</reference>
<feature type="transmembrane region" description="Helical" evidence="4">
    <location>
        <begin position="405"/>
        <end position="425"/>
    </location>
</feature>
<dbReference type="Gene3D" id="1.20.1250.20">
    <property type="entry name" value="MFS general substrate transporter like domains"/>
    <property type="match status" value="2"/>
</dbReference>
<feature type="transmembrane region" description="Helical" evidence="4">
    <location>
        <begin position="197"/>
        <end position="215"/>
    </location>
</feature>
<feature type="transmembrane region" description="Helical" evidence="4">
    <location>
        <begin position="287"/>
        <end position="311"/>
    </location>
</feature>
<name>A0A916UC59_9HYPH</name>
<feature type="transmembrane region" description="Helical" evidence="4">
    <location>
        <begin position="318"/>
        <end position="335"/>
    </location>
</feature>
<dbReference type="Proteomes" id="UP000637002">
    <property type="component" value="Unassembled WGS sequence"/>
</dbReference>
<feature type="transmembrane region" description="Helical" evidence="4">
    <location>
        <begin position="376"/>
        <end position="399"/>
    </location>
</feature>
<feature type="transmembrane region" description="Helical" evidence="4">
    <location>
        <begin position="104"/>
        <end position="123"/>
    </location>
</feature>
<feature type="transmembrane region" description="Helical" evidence="4">
    <location>
        <begin position="33"/>
        <end position="55"/>
    </location>
</feature>
<evidence type="ECO:0000259" key="5">
    <source>
        <dbReference type="PROSITE" id="PS50850"/>
    </source>
</evidence>
<feature type="transmembrane region" description="Helical" evidence="4">
    <location>
        <begin position="253"/>
        <end position="275"/>
    </location>
</feature>
<evidence type="ECO:0000256" key="2">
    <source>
        <dbReference type="ARBA" id="ARBA00022989"/>
    </source>
</evidence>
<reference evidence="6" key="2">
    <citation type="submission" date="2020-09" db="EMBL/GenBank/DDBJ databases">
        <authorList>
            <person name="Sun Q."/>
            <person name="Zhou Y."/>
        </authorList>
    </citation>
    <scope>NUCLEOTIDE SEQUENCE</scope>
    <source>
        <strain evidence="6">CGMCC 1.12919</strain>
    </source>
</reference>
<keyword evidence="3 4" id="KW-0472">Membrane</keyword>
<dbReference type="InterPro" id="IPR011701">
    <property type="entry name" value="MFS"/>
</dbReference>
<evidence type="ECO:0000256" key="4">
    <source>
        <dbReference type="SAM" id="Phobius"/>
    </source>
</evidence>
<dbReference type="PANTHER" id="PTHR11360:SF290">
    <property type="entry name" value="MONOCARBOXYLATE MFS PERMEASE"/>
    <property type="match status" value="1"/>
</dbReference>
<dbReference type="Pfam" id="PF07690">
    <property type="entry name" value="MFS_1"/>
    <property type="match status" value="1"/>
</dbReference>
<evidence type="ECO:0000313" key="7">
    <source>
        <dbReference type="Proteomes" id="UP000637002"/>
    </source>
</evidence>
<feature type="transmembrane region" description="Helical" evidence="4">
    <location>
        <begin position="75"/>
        <end position="97"/>
    </location>
</feature>
<keyword evidence="7" id="KW-1185">Reference proteome</keyword>
<keyword evidence="2 4" id="KW-1133">Transmembrane helix</keyword>
<dbReference type="PANTHER" id="PTHR11360">
    <property type="entry name" value="MONOCARBOXYLATE TRANSPORTER"/>
    <property type="match status" value="1"/>
</dbReference>
<dbReference type="GO" id="GO:0022857">
    <property type="term" value="F:transmembrane transporter activity"/>
    <property type="evidence" value="ECO:0007669"/>
    <property type="project" value="InterPro"/>
</dbReference>
<protein>
    <submittedName>
        <fullName evidence="6">MFS transporter</fullName>
    </submittedName>
</protein>
<evidence type="ECO:0000256" key="3">
    <source>
        <dbReference type="ARBA" id="ARBA00023136"/>
    </source>
</evidence>
<keyword evidence="1 4" id="KW-0812">Transmembrane</keyword>
<comment type="caution">
    <text evidence="6">The sequence shown here is derived from an EMBL/GenBank/DDBJ whole genome shotgun (WGS) entry which is preliminary data.</text>
</comment>
<dbReference type="InterPro" id="IPR050327">
    <property type="entry name" value="Proton-linked_MCT"/>
</dbReference>
<dbReference type="AlphaFoldDB" id="A0A916UC59"/>
<dbReference type="InterPro" id="IPR020846">
    <property type="entry name" value="MFS_dom"/>
</dbReference>
<dbReference type="InterPro" id="IPR036259">
    <property type="entry name" value="MFS_trans_sf"/>
</dbReference>
<proteinExistence type="predicted"/>
<organism evidence="6 7">
    <name type="scientific">Chelatococcus reniformis</name>
    <dbReference type="NCBI Taxonomy" id="1494448"/>
    <lineage>
        <taxon>Bacteria</taxon>
        <taxon>Pseudomonadati</taxon>
        <taxon>Pseudomonadota</taxon>
        <taxon>Alphaproteobacteria</taxon>
        <taxon>Hyphomicrobiales</taxon>
        <taxon>Chelatococcaceae</taxon>
        <taxon>Chelatococcus</taxon>
    </lineage>
</organism>
<feature type="domain" description="Major facilitator superfamily (MFS) profile" evidence="5">
    <location>
        <begin position="28"/>
        <end position="431"/>
    </location>
</feature>
<sequence length="436" mass="45701">MRRAQLGSPRIWGYGLRVTETPMHAPAQRANTFFGWYIVGAMMLILATTGGLAFYNLSVLLDAFVAERRFPVAAASGATAAFFISSGLAGMVAGRLLDRIDARIVIVTSAVLSSLALSATGLVENLWQLYAFHIIFGLAYGGCGLVPAMTILARWFDRKRALALSIAMTGLSLGGAVITPLTAWAIRQVGLAGAGPWLGATFFLGVVPATLLLLYPSPEAKGLTPDGEVQATNRSGVVARAGTPYHEASRSRFFIAVSLAYVFTMAAQVGALAHLFRLATTRNGPEIAAIGVAVLALASIIGRLSGGWILLKVRSRSYTLAWMVFQAAALVALAITHDPVLMLVAIALLGLPVGNLLMMQPLLLAEAFGTRDYGRIYATGQLISVLGVAGGPLIFGLLYDASGGYLIPYLVAGMLGCGGAAILIASGPTPRPPVRE</sequence>
<feature type="transmembrane region" description="Helical" evidence="4">
    <location>
        <begin position="129"/>
        <end position="149"/>
    </location>
</feature>
<evidence type="ECO:0000313" key="6">
    <source>
        <dbReference type="EMBL" id="GGC66858.1"/>
    </source>
</evidence>